<dbReference type="GO" id="GO:0016579">
    <property type="term" value="P:protein deubiquitination"/>
    <property type="evidence" value="ECO:0007669"/>
    <property type="project" value="InterPro"/>
</dbReference>
<dbReference type="PROSITE" id="PS50235">
    <property type="entry name" value="USP_3"/>
    <property type="match status" value="1"/>
</dbReference>
<evidence type="ECO:0000259" key="4">
    <source>
        <dbReference type="PROSITE" id="PS50235"/>
    </source>
</evidence>
<dbReference type="PANTHER" id="PTHR21646:SF28">
    <property type="entry name" value="UBIQUITIN CARBOXYL-TERMINAL HYDROLASE 15"/>
    <property type="match status" value="1"/>
</dbReference>
<protein>
    <recommendedName>
        <fullName evidence="2">ubiquitinyl hydrolase 1</fullName>
        <ecNumber evidence="2">3.4.19.12</ecNumber>
    </recommendedName>
</protein>
<comment type="catalytic activity">
    <reaction evidence="1">
        <text>Thiol-dependent hydrolysis of ester, thioester, amide, peptide and isopeptide bonds formed by the C-terminal Gly of ubiquitin (a 76-residue protein attached to proteins as an intracellular targeting signal).</text>
        <dbReference type="EC" id="3.4.19.12"/>
    </reaction>
</comment>
<evidence type="ECO:0000313" key="5">
    <source>
        <dbReference type="EMBL" id="CAF99830.1"/>
    </source>
</evidence>
<dbReference type="KEGG" id="tng:GSTEN00018051G001"/>
<dbReference type="Pfam" id="PF00443">
    <property type="entry name" value="UCH"/>
    <property type="match status" value="2"/>
</dbReference>
<dbReference type="AlphaFoldDB" id="Q4SHQ2"/>
<dbReference type="SUPFAM" id="SSF54001">
    <property type="entry name" value="Cysteine proteinases"/>
    <property type="match status" value="2"/>
</dbReference>
<accession>Q4SHQ2</accession>
<name>Q4SHQ2_TETNG</name>
<dbReference type="InterPro" id="IPR038765">
    <property type="entry name" value="Papain-like_cys_pep_sf"/>
</dbReference>
<reference evidence="5" key="2">
    <citation type="submission" date="2004-02" db="EMBL/GenBank/DDBJ databases">
        <authorList>
            <consortium name="Genoscope"/>
            <consortium name="Whitehead Institute Centre for Genome Research"/>
        </authorList>
    </citation>
    <scope>NUCLEOTIDE SEQUENCE</scope>
</reference>
<dbReference type="InterPro" id="IPR028889">
    <property type="entry name" value="USP"/>
</dbReference>
<proteinExistence type="predicted"/>
<evidence type="ECO:0000256" key="1">
    <source>
        <dbReference type="ARBA" id="ARBA00000707"/>
    </source>
</evidence>
<dbReference type="EC" id="3.4.19.12" evidence="2"/>
<dbReference type="EMBL" id="CAAE01014581">
    <property type="protein sequence ID" value="CAF99830.1"/>
    <property type="molecule type" value="Genomic_DNA"/>
</dbReference>
<gene>
    <name evidence="5" type="ORF">GSTENG00018051001</name>
</gene>
<dbReference type="PANTHER" id="PTHR21646">
    <property type="entry name" value="UBIQUITIN CARBOXYL-TERMINAL HYDROLASE"/>
    <property type="match status" value="1"/>
</dbReference>
<comment type="caution">
    <text evidence="5">The sequence shown here is derived from an EMBL/GenBank/DDBJ whole genome shotgun (WGS) entry which is preliminary data.</text>
</comment>
<dbReference type="OrthoDB" id="292964at2759"/>
<dbReference type="PROSITE" id="PS00973">
    <property type="entry name" value="USP_2"/>
    <property type="match status" value="1"/>
</dbReference>
<dbReference type="Gene3D" id="3.90.70.10">
    <property type="entry name" value="Cysteine proteinases"/>
    <property type="match status" value="2"/>
</dbReference>
<organism evidence="5">
    <name type="scientific">Tetraodon nigroviridis</name>
    <name type="common">Spotted green pufferfish</name>
    <name type="synonym">Chelonodon nigroviridis</name>
    <dbReference type="NCBI Taxonomy" id="99883"/>
    <lineage>
        <taxon>Eukaryota</taxon>
        <taxon>Metazoa</taxon>
        <taxon>Chordata</taxon>
        <taxon>Craniata</taxon>
        <taxon>Vertebrata</taxon>
        <taxon>Euteleostomi</taxon>
        <taxon>Actinopterygii</taxon>
        <taxon>Neopterygii</taxon>
        <taxon>Teleostei</taxon>
        <taxon>Neoteleostei</taxon>
        <taxon>Acanthomorphata</taxon>
        <taxon>Eupercaria</taxon>
        <taxon>Tetraodontiformes</taxon>
        <taxon>Tetradontoidea</taxon>
        <taxon>Tetraodontidae</taxon>
        <taxon>Tetraodon</taxon>
    </lineage>
</organism>
<dbReference type="InterPro" id="IPR018200">
    <property type="entry name" value="USP_CS"/>
</dbReference>
<dbReference type="InterPro" id="IPR050185">
    <property type="entry name" value="Ub_carboxyl-term_hydrolase"/>
</dbReference>
<reference evidence="5" key="1">
    <citation type="journal article" date="2004" name="Nature">
        <title>Genome duplication in the teleost fish Tetraodon nigroviridis reveals the early vertebrate proto-karyotype.</title>
        <authorList>
            <person name="Jaillon O."/>
            <person name="Aury J.-M."/>
            <person name="Brunet F."/>
            <person name="Petit J.-L."/>
            <person name="Stange-Thomann N."/>
            <person name="Mauceli E."/>
            <person name="Bouneau L."/>
            <person name="Fischer C."/>
            <person name="Ozouf-Costaz C."/>
            <person name="Bernot A."/>
            <person name="Nicaud S."/>
            <person name="Jaffe D."/>
            <person name="Fisher S."/>
            <person name="Lutfalla G."/>
            <person name="Dossat C."/>
            <person name="Segurens B."/>
            <person name="Dasilva C."/>
            <person name="Salanoubat M."/>
            <person name="Levy M."/>
            <person name="Boudet N."/>
            <person name="Castellano S."/>
            <person name="Anthouard V."/>
            <person name="Jubin C."/>
            <person name="Castelli V."/>
            <person name="Katinka M."/>
            <person name="Vacherie B."/>
            <person name="Biemont C."/>
            <person name="Skalli Z."/>
            <person name="Cattolico L."/>
            <person name="Poulain J."/>
            <person name="De Berardinis V."/>
            <person name="Cruaud C."/>
            <person name="Duprat S."/>
            <person name="Brottier P."/>
            <person name="Coutanceau J.-P."/>
            <person name="Gouzy J."/>
            <person name="Parra G."/>
            <person name="Lardier G."/>
            <person name="Chapple C."/>
            <person name="McKernan K.J."/>
            <person name="McEwan P."/>
            <person name="Bosak S."/>
            <person name="Kellis M."/>
            <person name="Volff J.-N."/>
            <person name="Guigo R."/>
            <person name="Zody M.C."/>
            <person name="Mesirov J."/>
            <person name="Lindblad-Toh K."/>
            <person name="Birren B."/>
            <person name="Nusbaum C."/>
            <person name="Kahn D."/>
            <person name="Robinson-Rechavi M."/>
            <person name="Laudet V."/>
            <person name="Schachter V."/>
            <person name="Quetier F."/>
            <person name="Saurin W."/>
            <person name="Scarpelli C."/>
            <person name="Wincker P."/>
            <person name="Lander E.S."/>
            <person name="Weissenbach J."/>
            <person name="Roest Crollius H."/>
        </authorList>
    </citation>
    <scope>NUCLEOTIDE SEQUENCE [LARGE SCALE GENOMIC DNA]</scope>
</reference>
<dbReference type="GO" id="GO:0004843">
    <property type="term" value="F:cysteine-type deubiquitinase activity"/>
    <property type="evidence" value="ECO:0007669"/>
    <property type="project" value="UniProtKB-EC"/>
</dbReference>
<evidence type="ECO:0000256" key="3">
    <source>
        <dbReference type="ARBA" id="ARBA00022801"/>
    </source>
</evidence>
<feature type="domain" description="USP" evidence="4">
    <location>
        <begin position="1"/>
        <end position="145"/>
    </location>
</feature>
<dbReference type="PROSITE" id="PS00972">
    <property type="entry name" value="USP_1"/>
    <property type="match status" value="1"/>
</dbReference>
<dbReference type="InterPro" id="IPR001394">
    <property type="entry name" value="Peptidase_C19_UCH"/>
</dbReference>
<dbReference type="GO" id="GO:0005634">
    <property type="term" value="C:nucleus"/>
    <property type="evidence" value="ECO:0007669"/>
    <property type="project" value="TreeGrafter"/>
</dbReference>
<evidence type="ECO:0000256" key="2">
    <source>
        <dbReference type="ARBA" id="ARBA00012759"/>
    </source>
</evidence>
<keyword evidence="3" id="KW-0378">Hydrolase</keyword>
<feature type="non-terminal residue" evidence="5">
    <location>
        <position position="157"/>
    </location>
</feature>
<sequence length="157" mass="17106">TPLARAGVCGLENSGNSCYLNAVLQCLCSTVPLVEHLLHPDTEAELARFGCRGKNQVKLRTNVLFSMKLSLSSFLSGPEQNSSCSSYSLYAVVNHTGNLNMGHYTALCLSTVTGTWHHFDDAAVREVQDESVQSSSAYMLLYSRKPVQKPNIHGLSL</sequence>